<evidence type="ECO:0000256" key="2">
    <source>
        <dbReference type="SAM" id="MobiDB-lite"/>
    </source>
</evidence>
<dbReference type="Proteomes" id="UP000306985">
    <property type="component" value="Unassembled WGS sequence"/>
</dbReference>
<evidence type="ECO:0000256" key="1">
    <source>
        <dbReference type="ARBA" id="ARBA00022729"/>
    </source>
</evidence>
<dbReference type="InterPro" id="IPR029050">
    <property type="entry name" value="Immunoprotect_excell_Ig-like"/>
</dbReference>
<feature type="region of interest" description="Disordered" evidence="2">
    <location>
        <begin position="31"/>
        <end position="107"/>
    </location>
</feature>
<dbReference type="OrthoDB" id="3831250at2"/>
<dbReference type="RefSeq" id="WP_137449008.1">
    <property type="nucleotide sequence ID" value="NZ_SZZH01000001.1"/>
</dbReference>
<feature type="compositionally biased region" description="Low complexity" evidence="2">
    <location>
        <begin position="45"/>
        <end position="78"/>
    </location>
</feature>
<dbReference type="AlphaFoldDB" id="A0A4U6QM99"/>
<evidence type="ECO:0000313" key="4">
    <source>
        <dbReference type="EMBL" id="TKV61703.1"/>
    </source>
</evidence>
<feature type="chain" id="PRO_5020461378" description="DUF4352 domain-containing protein" evidence="3">
    <location>
        <begin position="37"/>
        <end position="249"/>
    </location>
</feature>
<keyword evidence="5" id="KW-1185">Reference proteome</keyword>
<dbReference type="PROSITE" id="PS51257">
    <property type="entry name" value="PROKAR_LIPOPROTEIN"/>
    <property type="match status" value="1"/>
</dbReference>
<dbReference type="Gene3D" id="2.60.40.1240">
    <property type="match status" value="1"/>
</dbReference>
<comment type="caution">
    <text evidence="4">The sequence shown here is derived from an EMBL/GenBank/DDBJ whole genome shotgun (WGS) entry which is preliminary data.</text>
</comment>
<accession>A0A4U6QM99</accession>
<reference evidence="4 5" key="1">
    <citation type="submission" date="2019-05" db="EMBL/GenBank/DDBJ databases">
        <title>Nakamurella sp. N5BH11, whole genome shotgun sequence.</title>
        <authorList>
            <person name="Tuo L."/>
        </authorList>
    </citation>
    <scope>NUCLEOTIDE SEQUENCE [LARGE SCALE GENOMIC DNA]</scope>
    <source>
        <strain evidence="4 5">N5BH11</strain>
    </source>
</reference>
<keyword evidence="1 3" id="KW-0732">Signal</keyword>
<organism evidence="4 5">
    <name type="scientific">Nakamurella flava</name>
    <dbReference type="NCBI Taxonomy" id="2576308"/>
    <lineage>
        <taxon>Bacteria</taxon>
        <taxon>Bacillati</taxon>
        <taxon>Actinomycetota</taxon>
        <taxon>Actinomycetes</taxon>
        <taxon>Nakamurellales</taxon>
        <taxon>Nakamurellaceae</taxon>
        <taxon>Nakamurella</taxon>
    </lineage>
</organism>
<protein>
    <recommendedName>
        <fullName evidence="6">DUF4352 domain-containing protein</fullName>
    </recommendedName>
</protein>
<dbReference type="EMBL" id="SZZH01000001">
    <property type="protein sequence ID" value="TKV61703.1"/>
    <property type="molecule type" value="Genomic_DNA"/>
</dbReference>
<gene>
    <name evidence="4" type="ORF">FDO65_09175</name>
</gene>
<feature type="compositionally biased region" description="Pro residues" evidence="2">
    <location>
        <begin position="93"/>
        <end position="103"/>
    </location>
</feature>
<evidence type="ECO:0000256" key="3">
    <source>
        <dbReference type="SAM" id="SignalP"/>
    </source>
</evidence>
<feature type="signal peptide" evidence="3">
    <location>
        <begin position="1"/>
        <end position="36"/>
    </location>
</feature>
<evidence type="ECO:0008006" key="6">
    <source>
        <dbReference type="Google" id="ProtNLM"/>
    </source>
</evidence>
<sequence length="249" mass="23804">MTTRPTSARRLRSGAFVAALASLAVLTAACTGTSGADGSTPPGVDAPSSMGPGPGSSTASTPASSAADVPAADSSATAGQGSSESTAPSTPEQAPPATTPVAPPSAGDINQTVAAVEQTTLAPASFQQAVAVDPEVTATVDGVQQVDATGRGVGEISGPALAYTVTVSNTGSTAVDLAGVSVNVQDQSGAPFSSIEGDPAKPLTGSLAPGQSAQGVYVFTLPADFSGPTTLSLAYAAGAPIALFTGVAS</sequence>
<proteinExistence type="predicted"/>
<name>A0A4U6QM99_9ACTN</name>
<evidence type="ECO:0000313" key="5">
    <source>
        <dbReference type="Proteomes" id="UP000306985"/>
    </source>
</evidence>